<gene>
    <name evidence="2" type="ORF">SAMN05421819_0418</name>
</gene>
<evidence type="ECO:0000313" key="2">
    <source>
        <dbReference type="EMBL" id="SEF56007.1"/>
    </source>
</evidence>
<dbReference type="SUPFAM" id="SSF53850">
    <property type="entry name" value="Periplasmic binding protein-like II"/>
    <property type="match status" value="1"/>
</dbReference>
<dbReference type="AlphaFoldDB" id="A0A1H5T1V6"/>
<dbReference type="Pfam" id="PF04069">
    <property type="entry name" value="OpuAC"/>
    <property type="match status" value="1"/>
</dbReference>
<dbReference type="Gene3D" id="3.40.190.120">
    <property type="entry name" value="Osmoprotection protein (prox), domain 2"/>
    <property type="match status" value="1"/>
</dbReference>
<keyword evidence="3" id="KW-1185">Reference proteome</keyword>
<sequence>MLVCCSLLTSCAPPRSSHIVIGSKNFTEQAVLGELLAQEIEASGGGPVERRFWLAGSYLCQQALVADRIDAYPEYTGTALTAILKQPLPKPGTCDEACVHAKVGELYEQRYKVREGPGLGFEDTFAMVVRAEDARRYGLRKISDVAKLQSGEAGLSTAAAKGAASGRDDTSSSHGNGHPLRLGVGYEFAERPDGLRGLSAAYGLHFADAPRTMELGLLYRALAERQVDIVAGNSTDAAIAGLGFVVLEDDRHYFPPYEAVPLVREDSLARWPQIGVAMARLAGKVSAEDMRAMNLAVEVKHQDVGDVVRAFRAAHGL</sequence>
<name>A0A1H5T1V6_9BACT</name>
<dbReference type="GO" id="GO:0022857">
    <property type="term" value="F:transmembrane transporter activity"/>
    <property type="evidence" value="ECO:0007669"/>
    <property type="project" value="InterPro"/>
</dbReference>
<reference evidence="2 3" key="1">
    <citation type="submission" date="2016-10" db="EMBL/GenBank/DDBJ databases">
        <authorList>
            <person name="de Groot N.N."/>
        </authorList>
    </citation>
    <scope>NUCLEOTIDE SEQUENCE [LARGE SCALE GENOMIC DNA]</scope>
    <source>
        <strain evidence="2 3">DSM 22489</strain>
    </source>
</reference>
<evidence type="ECO:0000259" key="1">
    <source>
        <dbReference type="Pfam" id="PF04069"/>
    </source>
</evidence>
<dbReference type="Gene3D" id="3.40.190.10">
    <property type="entry name" value="Periplasmic binding protein-like II"/>
    <property type="match status" value="1"/>
</dbReference>
<dbReference type="Proteomes" id="UP000236728">
    <property type="component" value="Unassembled WGS sequence"/>
</dbReference>
<protein>
    <submittedName>
        <fullName evidence="2">Osmoprotectant transport system substrate-binding protein</fullName>
    </submittedName>
</protein>
<dbReference type="EMBL" id="FNVA01000001">
    <property type="protein sequence ID" value="SEF56007.1"/>
    <property type="molecule type" value="Genomic_DNA"/>
</dbReference>
<proteinExistence type="predicted"/>
<organism evidence="2 3">
    <name type="scientific">Bryocella elongata</name>
    <dbReference type="NCBI Taxonomy" id="863522"/>
    <lineage>
        <taxon>Bacteria</taxon>
        <taxon>Pseudomonadati</taxon>
        <taxon>Acidobacteriota</taxon>
        <taxon>Terriglobia</taxon>
        <taxon>Terriglobales</taxon>
        <taxon>Acidobacteriaceae</taxon>
        <taxon>Bryocella</taxon>
    </lineage>
</organism>
<dbReference type="InterPro" id="IPR007210">
    <property type="entry name" value="ABC_Gly_betaine_transp_sub-bd"/>
</dbReference>
<dbReference type="GO" id="GO:0043190">
    <property type="term" value="C:ATP-binding cassette (ABC) transporter complex"/>
    <property type="evidence" value="ECO:0007669"/>
    <property type="project" value="InterPro"/>
</dbReference>
<feature type="domain" description="ABC-type glycine betaine transport system substrate-binding" evidence="1">
    <location>
        <begin position="18"/>
        <end position="313"/>
    </location>
</feature>
<evidence type="ECO:0000313" key="3">
    <source>
        <dbReference type="Proteomes" id="UP000236728"/>
    </source>
</evidence>
<accession>A0A1H5T1V6</accession>